<comment type="catalytic activity">
    <reaction evidence="1">
        <text>ATP + protein L-histidine = ADP + protein N-phospho-L-histidine.</text>
        <dbReference type="EC" id="2.7.13.3"/>
    </reaction>
</comment>
<dbReference type="GO" id="GO:0016036">
    <property type="term" value="P:cellular response to phosphate starvation"/>
    <property type="evidence" value="ECO:0007669"/>
    <property type="project" value="TreeGrafter"/>
</dbReference>
<keyword evidence="6 11" id="KW-0812">Transmembrane</keyword>
<dbReference type="Gene3D" id="3.30.565.10">
    <property type="entry name" value="Histidine kinase-like ATPase, C-terminal domain"/>
    <property type="match status" value="1"/>
</dbReference>
<proteinExistence type="predicted"/>
<dbReference type="GO" id="GO:0005886">
    <property type="term" value="C:plasma membrane"/>
    <property type="evidence" value="ECO:0007669"/>
    <property type="project" value="UniProtKB-SubCell"/>
</dbReference>
<sequence>MKVFFRYLLDKRFAIITYVGIVGLFAMTFFLYEIPFIVYSDAILFSGLLIVGVMSIQFSLYFRKHRQLQEGIQAPRLYPSQKKNSRSLVETEYEQLLTGLEKEYRAEIGNLEAANQQLMDYYSMWSHQIKTPIAVLNLKMQENELDQDILKQELFKVDQYLNMMLQYLRMNHTETDFVFEEIDLDPLIKETVKKYAVFFIHKNLSFSLIPTNTKIISDKKWLQFVLEQVMFNAIKYTNQGGIKVYLDSINQLELVIEDSGIGILPEDASRVFERGYTGFNGRTYQKASGLGLFMCKEILTKLGHQIDLTSEVGSGTKVKLKLTQIVFELE</sequence>
<organism evidence="13 14">
    <name type="scientific">Enterococcus rotai</name>
    <dbReference type="NCBI Taxonomy" id="118060"/>
    <lineage>
        <taxon>Bacteria</taxon>
        <taxon>Bacillati</taxon>
        <taxon>Bacillota</taxon>
        <taxon>Bacilli</taxon>
        <taxon>Lactobacillales</taxon>
        <taxon>Enterococcaceae</taxon>
        <taxon>Enterococcus</taxon>
    </lineage>
</organism>
<keyword evidence="4" id="KW-1003">Cell membrane</keyword>
<evidence type="ECO:0000256" key="9">
    <source>
        <dbReference type="ARBA" id="ARBA00023012"/>
    </source>
</evidence>
<evidence type="ECO:0000259" key="12">
    <source>
        <dbReference type="PROSITE" id="PS50109"/>
    </source>
</evidence>
<keyword evidence="10 11" id="KW-0472">Membrane</keyword>
<keyword evidence="9" id="KW-0902">Two-component regulatory system</keyword>
<keyword evidence="7" id="KW-0418">Kinase</keyword>
<feature type="transmembrane region" description="Helical" evidence="11">
    <location>
        <begin position="38"/>
        <end position="62"/>
    </location>
</feature>
<evidence type="ECO:0000256" key="1">
    <source>
        <dbReference type="ARBA" id="ARBA00000085"/>
    </source>
</evidence>
<dbReference type="PANTHER" id="PTHR45453">
    <property type="entry name" value="PHOSPHATE REGULON SENSOR PROTEIN PHOR"/>
    <property type="match status" value="1"/>
</dbReference>
<dbReference type="EC" id="2.7.13.3" evidence="3"/>
<evidence type="ECO:0000256" key="3">
    <source>
        <dbReference type="ARBA" id="ARBA00012438"/>
    </source>
</evidence>
<comment type="subcellular location">
    <subcellularLocation>
        <location evidence="2">Cell membrane</location>
        <topology evidence="2">Multi-pass membrane protein</topology>
    </subcellularLocation>
</comment>
<evidence type="ECO:0000256" key="8">
    <source>
        <dbReference type="ARBA" id="ARBA00022989"/>
    </source>
</evidence>
<dbReference type="AlphaFoldDB" id="A0A0U2WS29"/>
<dbReference type="PROSITE" id="PS50109">
    <property type="entry name" value="HIS_KIN"/>
    <property type="match status" value="1"/>
</dbReference>
<evidence type="ECO:0000256" key="6">
    <source>
        <dbReference type="ARBA" id="ARBA00022692"/>
    </source>
</evidence>
<keyword evidence="8 11" id="KW-1133">Transmembrane helix</keyword>
<dbReference type="GO" id="GO:0004721">
    <property type="term" value="F:phosphoprotein phosphatase activity"/>
    <property type="evidence" value="ECO:0007669"/>
    <property type="project" value="TreeGrafter"/>
</dbReference>
<accession>A0A0U2WS29</accession>
<name>A0A0U2WS29_9ENTE</name>
<feature type="transmembrane region" description="Helical" evidence="11">
    <location>
        <begin position="12"/>
        <end position="32"/>
    </location>
</feature>
<dbReference type="InterPro" id="IPR050351">
    <property type="entry name" value="BphY/WalK/GraS-like"/>
</dbReference>
<dbReference type="EMBL" id="CP013655">
    <property type="protein sequence ID" value="ALS36377.1"/>
    <property type="molecule type" value="Genomic_DNA"/>
</dbReference>
<dbReference type="PRINTS" id="PR00344">
    <property type="entry name" value="BCTRLSENSOR"/>
</dbReference>
<keyword evidence="5" id="KW-0808">Transferase</keyword>
<dbReference type="KEGG" id="erx:ATZ35_04140"/>
<dbReference type="SMART" id="SM00387">
    <property type="entry name" value="HATPase_c"/>
    <property type="match status" value="1"/>
</dbReference>
<dbReference type="InterPro" id="IPR003594">
    <property type="entry name" value="HATPase_dom"/>
</dbReference>
<dbReference type="GO" id="GO:0000155">
    <property type="term" value="F:phosphorelay sensor kinase activity"/>
    <property type="evidence" value="ECO:0007669"/>
    <property type="project" value="TreeGrafter"/>
</dbReference>
<protein>
    <recommendedName>
        <fullName evidence="3">histidine kinase</fullName>
        <ecNumber evidence="3">2.7.13.3</ecNumber>
    </recommendedName>
</protein>
<evidence type="ECO:0000313" key="14">
    <source>
        <dbReference type="Proteomes" id="UP000067523"/>
    </source>
</evidence>
<keyword evidence="14" id="KW-1185">Reference proteome</keyword>
<gene>
    <name evidence="13" type="ORF">ATZ35_04140</name>
</gene>
<dbReference type="SUPFAM" id="SSF55874">
    <property type="entry name" value="ATPase domain of HSP90 chaperone/DNA topoisomerase II/histidine kinase"/>
    <property type="match status" value="1"/>
</dbReference>
<evidence type="ECO:0000256" key="2">
    <source>
        <dbReference type="ARBA" id="ARBA00004651"/>
    </source>
</evidence>
<feature type="domain" description="Histidine kinase" evidence="12">
    <location>
        <begin position="124"/>
        <end position="326"/>
    </location>
</feature>
<evidence type="ECO:0000256" key="10">
    <source>
        <dbReference type="ARBA" id="ARBA00023136"/>
    </source>
</evidence>
<dbReference type="InterPro" id="IPR005467">
    <property type="entry name" value="His_kinase_dom"/>
</dbReference>
<evidence type="ECO:0000256" key="5">
    <source>
        <dbReference type="ARBA" id="ARBA00022679"/>
    </source>
</evidence>
<evidence type="ECO:0000256" key="11">
    <source>
        <dbReference type="SAM" id="Phobius"/>
    </source>
</evidence>
<dbReference type="InterPro" id="IPR036890">
    <property type="entry name" value="HATPase_C_sf"/>
</dbReference>
<dbReference type="RefSeq" id="WP_208929627.1">
    <property type="nucleotide sequence ID" value="NZ_CP013655.1"/>
</dbReference>
<reference evidence="14" key="1">
    <citation type="submission" date="2015-12" db="EMBL/GenBank/DDBJ databases">
        <authorList>
            <person name="Lauer A."/>
            <person name="Humrighouse B."/>
            <person name="Loparev V."/>
            <person name="Shewmaker P.L."/>
            <person name="Whitney A.M."/>
            <person name="McLaughlin R.W."/>
        </authorList>
    </citation>
    <scope>NUCLEOTIDE SEQUENCE [LARGE SCALE GENOMIC DNA]</scope>
    <source>
        <strain evidence="14">LMG 26678</strain>
    </source>
</reference>
<dbReference type="Pfam" id="PF02518">
    <property type="entry name" value="HATPase_c"/>
    <property type="match status" value="1"/>
</dbReference>
<dbReference type="PANTHER" id="PTHR45453:SF2">
    <property type="entry name" value="HISTIDINE KINASE"/>
    <property type="match status" value="1"/>
</dbReference>
<dbReference type="STRING" id="118060.ATZ35_04140"/>
<dbReference type="InterPro" id="IPR004358">
    <property type="entry name" value="Sig_transdc_His_kin-like_C"/>
</dbReference>
<evidence type="ECO:0000256" key="7">
    <source>
        <dbReference type="ARBA" id="ARBA00022777"/>
    </source>
</evidence>
<dbReference type="Proteomes" id="UP000067523">
    <property type="component" value="Chromosome"/>
</dbReference>
<evidence type="ECO:0000313" key="13">
    <source>
        <dbReference type="EMBL" id="ALS36377.1"/>
    </source>
</evidence>
<evidence type="ECO:0000256" key="4">
    <source>
        <dbReference type="ARBA" id="ARBA00022475"/>
    </source>
</evidence>